<keyword evidence="4 12" id="KW-0808">Transferase</keyword>
<accession>A0A2M9ZKA3</accession>
<evidence type="ECO:0000256" key="8">
    <source>
        <dbReference type="ARBA" id="ARBA00033026"/>
    </source>
</evidence>
<dbReference type="FunFam" id="3.30.420.40:FF:000102">
    <property type="entry name" value="Putative glycerol kinase 5"/>
    <property type="match status" value="1"/>
</dbReference>
<dbReference type="GO" id="GO:0019563">
    <property type="term" value="P:glycerol catabolic process"/>
    <property type="evidence" value="ECO:0007669"/>
    <property type="project" value="TreeGrafter"/>
</dbReference>
<evidence type="ECO:0000256" key="3">
    <source>
        <dbReference type="ARBA" id="ARBA00022490"/>
    </source>
</evidence>
<dbReference type="InterPro" id="IPR000577">
    <property type="entry name" value="Carb_kinase_FGGY"/>
</dbReference>
<evidence type="ECO:0000256" key="7">
    <source>
        <dbReference type="ARBA" id="ARBA00022840"/>
    </source>
</evidence>
<evidence type="ECO:0000313" key="18">
    <source>
        <dbReference type="Proteomes" id="UP000231990"/>
    </source>
</evidence>
<dbReference type="InterPro" id="IPR018483">
    <property type="entry name" value="Carb_kinase_FGGY_CS"/>
</dbReference>
<keyword evidence="7" id="KW-0067">ATP-binding</keyword>
<evidence type="ECO:0000256" key="10">
    <source>
        <dbReference type="ARBA" id="ARBA00045165"/>
    </source>
</evidence>
<evidence type="ECO:0000259" key="14">
    <source>
        <dbReference type="Pfam" id="PF02782"/>
    </source>
</evidence>
<dbReference type="GO" id="GO:0005524">
    <property type="term" value="F:ATP binding"/>
    <property type="evidence" value="ECO:0007669"/>
    <property type="project" value="UniProtKB-KW"/>
</dbReference>
<dbReference type="PANTHER" id="PTHR10196">
    <property type="entry name" value="SUGAR KINASE"/>
    <property type="match status" value="1"/>
</dbReference>
<reference evidence="17 18" key="1">
    <citation type="submission" date="2017-07" db="EMBL/GenBank/DDBJ databases">
        <title>Leptospira spp. isolated from tropical soils.</title>
        <authorList>
            <person name="Thibeaux R."/>
            <person name="Iraola G."/>
            <person name="Ferres I."/>
            <person name="Bierque E."/>
            <person name="Girault D."/>
            <person name="Soupe-Gilbert M.-E."/>
            <person name="Picardeau M."/>
            <person name="Goarant C."/>
        </authorList>
    </citation>
    <scope>NUCLEOTIDE SEQUENCE [LARGE SCALE GENOMIC DNA]</scope>
    <source>
        <strain evidence="16 18">FH1-B-B1</strain>
        <strain evidence="15 17">FH1-B-C1</strain>
    </source>
</reference>
<name>A0A2M9ZKA3_9LEPT</name>
<dbReference type="CDD" id="cd07793">
    <property type="entry name" value="ASKHA_NBD_FGGY_GK5-like"/>
    <property type="match status" value="1"/>
</dbReference>
<dbReference type="InterPro" id="IPR018484">
    <property type="entry name" value="FGGY_N"/>
</dbReference>
<organism evidence="16 18">
    <name type="scientific">Leptospira perolatii</name>
    <dbReference type="NCBI Taxonomy" id="2023191"/>
    <lineage>
        <taxon>Bacteria</taxon>
        <taxon>Pseudomonadati</taxon>
        <taxon>Spirochaetota</taxon>
        <taxon>Spirochaetia</taxon>
        <taxon>Leptospirales</taxon>
        <taxon>Leptospiraceae</taxon>
        <taxon>Leptospira</taxon>
    </lineage>
</organism>
<dbReference type="InterPro" id="IPR018485">
    <property type="entry name" value="FGGY_C"/>
</dbReference>
<dbReference type="PANTHER" id="PTHR10196:SF69">
    <property type="entry name" value="GLYCEROL KINASE"/>
    <property type="match status" value="1"/>
</dbReference>
<feature type="domain" description="Carbohydrate kinase FGGY C-terminal" evidence="14">
    <location>
        <begin position="281"/>
        <end position="469"/>
    </location>
</feature>
<dbReference type="Gene3D" id="3.30.420.40">
    <property type="match status" value="2"/>
</dbReference>
<comment type="similarity">
    <text evidence="2 12">Belongs to the FGGY kinase family.</text>
</comment>
<sequence>MAQSKDKYVLSIDSGGSGIRAILFDKKGSIVERQYEKTPPITKEPGSLEHDPEVLWKALLSIVKKIIKKKQFHPSNFAGIGICNQRGSFLLWEKETGKPLTKLISWADVRSGDTADQMNSHKLWRFIQIISGAIGKLTGHPMMIATYMLRFTTDHASVRLKWVFDRNPELRKRAQKGEILFGTLDTWFVYKLTGGKEHLSDPSNATVTGMFNPFQLQWNGPLCGIFKIPMKIFPKVRDTGSDFGVTDPKLFNGISIPIRAVVGDQMAALYGHCCFERGGVKISQGSGAFVDMNMGNKPKLSKKGLFPLVAWQLGGVPTYMLEGYVATAGTLIDWLGKGIGLSDTPKVLNELAAQTQDTEGVIFVPTASGMRYPHFNPRAKASIFGLSLATHRRHVARAVLEGIALSLYEILEGIKQDTKVPVTEIMVDGGVSQSDILLQCLSDFCNVEVKRAPEPDMTATGAAYLAGLACGFWKNQEELKSIQKGYKVFRPKMDPRTRDSKLSRWKKAVKGTLEMD</sequence>
<comment type="function">
    <text evidence="10">Skin-specific kinase that plays a key role in glycerol metabolism, catalyzing its phosphorylation to produce sn-glycerol 3-phosphate. Involved in skin-specific regulation of sterol regulatory element-binding protein (SREBP) processing and lipid biosynthesis.</text>
</comment>
<evidence type="ECO:0000313" key="16">
    <source>
        <dbReference type="EMBL" id="PJZ72468.1"/>
    </source>
</evidence>
<protein>
    <recommendedName>
        <fullName evidence="11">Glycerol kinase 5</fullName>
    </recommendedName>
    <alternativeName>
        <fullName evidence="9">ATP:glycerol 3-phosphotransferase</fullName>
    </alternativeName>
    <alternativeName>
        <fullName evidence="8">ATP:glycerol 3-phosphotransferase 5</fullName>
    </alternativeName>
</protein>
<gene>
    <name evidence="15" type="ORF">CH360_11275</name>
    <name evidence="16" type="ORF">CH373_13710</name>
</gene>
<dbReference type="Pfam" id="PF02782">
    <property type="entry name" value="FGGY_C"/>
    <property type="match status" value="1"/>
</dbReference>
<keyword evidence="17" id="KW-1185">Reference proteome</keyword>
<evidence type="ECO:0000313" key="15">
    <source>
        <dbReference type="EMBL" id="PJZ69333.1"/>
    </source>
</evidence>
<dbReference type="SUPFAM" id="SSF53067">
    <property type="entry name" value="Actin-like ATPase domain"/>
    <property type="match status" value="2"/>
</dbReference>
<dbReference type="AlphaFoldDB" id="A0A2M9ZKA3"/>
<evidence type="ECO:0000256" key="6">
    <source>
        <dbReference type="ARBA" id="ARBA00022777"/>
    </source>
</evidence>
<dbReference type="RefSeq" id="WP_100714147.1">
    <property type="nucleotide sequence ID" value="NZ_NPDY01000010.1"/>
</dbReference>
<dbReference type="EMBL" id="NPDY01000010">
    <property type="protein sequence ID" value="PJZ69333.1"/>
    <property type="molecule type" value="Genomic_DNA"/>
</dbReference>
<dbReference type="Proteomes" id="UP000231990">
    <property type="component" value="Unassembled WGS sequence"/>
</dbReference>
<dbReference type="Proteomes" id="UP000231962">
    <property type="component" value="Unassembled WGS sequence"/>
</dbReference>
<proteinExistence type="inferred from homology"/>
<dbReference type="InterPro" id="IPR043129">
    <property type="entry name" value="ATPase_NBD"/>
</dbReference>
<keyword evidence="6 12" id="KW-0418">Kinase</keyword>
<feature type="domain" description="Carbohydrate kinase FGGY N-terminal" evidence="13">
    <location>
        <begin position="8"/>
        <end position="271"/>
    </location>
</feature>
<evidence type="ECO:0000313" key="17">
    <source>
        <dbReference type="Proteomes" id="UP000231962"/>
    </source>
</evidence>
<evidence type="ECO:0000256" key="1">
    <source>
        <dbReference type="ARBA" id="ARBA00004496"/>
    </source>
</evidence>
<keyword evidence="5" id="KW-0547">Nucleotide-binding</keyword>
<evidence type="ECO:0000256" key="9">
    <source>
        <dbReference type="ARBA" id="ARBA00043149"/>
    </source>
</evidence>
<keyword evidence="3" id="KW-0963">Cytoplasm</keyword>
<dbReference type="PIRSF" id="PIRSF000538">
    <property type="entry name" value="GlpK"/>
    <property type="match status" value="1"/>
</dbReference>
<evidence type="ECO:0000256" key="11">
    <source>
        <dbReference type="ARBA" id="ARBA00047192"/>
    </source>
</evidence>
<evidence type="ECO:0000256" key="2">
    <source>
        <dbReference type="ARBA" id="ARBA00009156"/>
    </source>
</evidence>
<evidence type="ECO:0000256" key="5">
    <source>
        <dbReference type="ARBA" id="ARBA00022741"/>
    </source>
</evidence>
<dbReference type="EMBL" id="NPDZ01000009">
    <property type="protein sequence ID" value="PJZ72468.1"/>
    <property type="molecule type" value="Genomic_DNA"/>
</dbReference>
<dbReference type="GO" id="GO:0004370">
    <property type="term" value="F:glycerol kinase activity"/>
    <property type="evidence" value="ECO:0007669"/>
    <property type="project" value="TreeGrafter"/>
</dbReference>
<dbReference type="GO" id="GO:0005829">
    <property type="term" value="C:cytosol"/>
    <property type="evidence" value="ECO:0007669"/>
    <property type="project" value="TreeGrafter"/>
</dbReference>
<comment type="subcellular location">
    <subcellularLocation>
        <location evidence="1">Cytoplasm</location>
    </subcellularLocation>
</comment>
<evidence type="ECO:0000256" key="4">
    <source>
        <dbReference type="ARBA" id="ARBA00022679"/>
    </source>
</evidence>
<evidence type="ECO:0000256" key="12">
    <source>
        <dbReference type="RuleBase" id="RU003733"/>
    </source>
</evidence>
<dbReference type="PROSITE" id="PS00445">
    <property type="entry name" value="FGGY_KINASES_2"/>
    <property type="match status" value="1"/>
</dbReference>
<dbReference type="Pfam" id="PF00370">
    <property type="entry name" value="FGGY_N"/>
    <property type="match status" value="1"/>
</dbReference>
<comment type="caution">
    <text evidence="16">The sequence shown here is derived from an EMBL/GenBank/DDBJ whole genome shotgun (WGS) entry which is preliminary data.</text>
</comment>
<evidence type="ECO:0000259" key="13">
    <source>
        <dbReference type="Pfam" id="PF00370"/>
    </source>
</evidence>
<dbReference type="InterPro" id="IPR037444">
    <property type="entry name" value="GK5"/>
</dbReference>
<dbReference type="OrthoDB" id="366323at2"/>